<reference evidence="2" key="1">
    <citation type="journal article" date="2020" name="mSystems">
        <title>Genome- and Community-Level Interaction Insights into Carbon Utilization and Element Cycling Functions of Hydrothermarchaeota in Hydrothermal Sediment.</title>
        <authorList>
            <person name="Zhou Z."/>
            <person name="Liu Y."/>
            <person name="Xu W."/>
            <person name="Pan J."/>
            <person name="Luo Z.H."/>
            <person name="Li M."/>
        </authorList>
    </citation>
    <scope>NUCLEOTIDE SEQUENCE [LARGE SCALE GENOMIC DNA]</scope>
    <source>
        <strain evidence="2">SpSt-374</strain>
    </source>
</reference>
<keyword evidence="1" id="KW-0472">Membrane</keyword>
<accession>A0A7C3ZVR7</accession>
<keyword evidence="1" id="KW-0812">Transmembrane</keyword>
<sequence length="227" mass="26021">MIRRKTKPRFFKTPSFLPPVVFFVVTLLALIYFVFGTTNDSPQKKIVELFFSDLSKDNKAAAKNYWCFRQNPLSQVSNWQLEKQRKNKSLDLSKANIDIEKVAAAFPDLKPNLYRLARFDHFQLVYQANISTKSGSHAMAKEWGFDVWETEKLLRYRKLAEAILSEMYAEVENPGQEGDDLLKSINAAKYAGQFAAELARHPVSGNLDDLSSLPYCILSVQEIKSRE</sequence>
<evidence type="ECO:0000313" key="2">
    <source>
        <dbReference type="EMBL" id="HGG00728.1"/>
    </source>
</evidence>
<name>A0A7C3ZVR7_9CYAN</name>
<gene>
    <name evidence="2" type="ORF">ENR15_08785</name>
</gene>
<organism evidence="2">
    <name type="scientific">Planktothricoides sp. SpSt-374</name>
    <dbReference type="NCBI Taxonomy" id="2282167"/>
    <lineage>
        <taxon>Bacteria</taxon>
        <taxon>Bacillati</taxon>
        <taxon>Cyanobacteriota</taxon>
        <taxon>Cyanophyceae</taxon>
        <taxon>Oscillatoriophycideae</taxon>
        <taxon>Oscillatoriales</taxon>
        <taxon>Oscillatoriaceae</taxon>
        <taxon>Planktothricoides</taxon>
    </lineage>
</organism>
<protein>
    <submittedName>
        <fullName evidence="2">Uncharacterized protein</fullName>
    </submittedName>
</protein>
<evidence type="ECO:0000256" key="1">
    <source>
        <dbReference type="SAM" id="Phobius"/>
    </source>
</evidence>
<feature type="transmembrane region" description="Helical" evidence="1">
    <location>
        <begin position="16"/>
        <end position="35"/>
    </location>
</feature>
<dbReference type="AlphaFoldDB" id="A0A7C3ZVR7"/>
<dbReference type="EMBL" id="DSPX01000086">
    <property type="protein sequence ID" value="HGG00728.1"/>
    <property type="molecule type" value="Genomic_DNA"/>
</dbReference>
<keyword evidence="1" id="KW-1133">Transmembrane helix</keyword>
<comment type="caution">
    <text evidence="2">The sequence shown here is derived from an EMBL/GenBank/DDBJ whole genome shotgun (WGS) entry which is preliminary data.</text>
</comment>
<proteinExistence type="predicted"/>